<dbReference type="Gene3D" id="3.40.50.1820">
    <property type="entry name" value="alpha/beta hydrolase"/>
    <property type="match status" value="1"/>
</dbReference>
<dbReference type="InterPro" id="IPR029058">
    <property type="entry name" value="AB_hydrolase_fold"/>
</dbReference>
<evidence type="ECO:0000313" key="2">
    <source>
        <dbReference type="EMBL" id="ORY77688.1"/>
    </source>
</evidence>
<feature type="domain" description="Dienelactone hydrolase" evidence="1">
    <location>
        <begin position="34"/>
        <end position="271"/>
    </location>
</feature>
<dbReference type="Pfam" id="PF01738">
    <property type="entry name" value="DLH"/>
    <property type="match status" value="1"/>
</dbReference>
<dbReference type="GeneID" id="63782580"/>
<dbReference type="Proteomes" id="UP000193685">
    <property type="component" value="Unassembled WGS sequence"/>
</dbReference>
<keyword evidence="2" id="KW-0378">Hydrolase</keyword>
<dbReference type="PANTHER" id="PTHR17630">
    <property type="entry name" value="DIENELACTONE HYDROLASE"/>
    <property type="match status" value="1"/>
</dbReference>
<dbReference type="OrthoDB" id="17560at2759"/>
<dbReference type="GO" id="GO:0016787">
    <property type="term" value="F:hydrolase activity"/>
    <property type="evidence" value="ECO:0007669"/>
    <property type="project" value="UniProtKB-KW"/>
</dbReference>
<proteinExistence type="predicted"/>
<dbReference type="OMA" id="LRCNEAA"/>
<name>A0A1Y2F1D2_PROLT</name>
<protein>
    <submittedName>
        <fullName evidence="2">Dienelactone hydrolase</fullName>
    </submittedName>
</protein>
<accession>A0A1Y2F1D2</accession>
<reference evidence="2 3" key="1">
    <citation type="submission" date="2016-07" db="EMBL/GenBank/DDBJ databases">
        <title>Pervasive Adenine N6-methylation of Active Genes in Fungi.</title>
        <authorList>
            <consortium name="DOE Joint Genome Institute"/>
            <person name="Mondo S.J."/>
            <person name="Dannebaum R.O."/>
            <person name="Kuo R.C."/>
            <person name="Labutti K."/>
            <person name="Haridas S."/>
            <person name="Kuo A."/>
            <person name="Salamov A."/>
            <person name="Ahrendt S.R."/>
            <person name="Lipzen A."/>
            <person name="Sullivan W."/>
            <person name="Andreopoulos W.B."/>
            <person name="Clum A."/>
            <person name="Lindquist E."/>
            <person name="Daum C."/>
            <person name="Ramamoorthy G.K."/>
            <person name="Gryganskyi A."/>
            <person name="Culley D."/>
            <person name="Magnuson J.K."/>
            <person name="James T.Y."/>
            <person name="O'Malley M.A."/>
            <person name="Stajich J.E."/>
            <person name="Spatafora J.W."/>
            <person name="Visel A."/>
            <person name="Grigoriev I.V."/>
        </authorList>
    </citation>
    <scope>NUCLEOTIDE SEQUENCE [LARGE SCALE GENOMIC DNA]</scope>
    <source>
        <strain evidence="2 3">12-1054</strain>
    </source>
</reference>
<organism evidence="2 3">
    <name type="scientific">Protomyces lactucae-debilis</name>
    <dbReference type="NCBI Taxonomy" id="2754530"/>
    <lineage>
        <taxon>Eukaryota</taxon>
        <taxon>Fungi</taxon>
        <taxon>Dikarya</taxon>
        <taxon>Ascomycota</taxon>
        <taxon>Taphrinomycotina</taxon>
        <taxon>Taphrinomycetes</taxon>
        <taxon>Taphrinales</taxon>
        <taxon>Protomycetaceae</taxon>
        <taxon>Protomyces</taxon>
    </lineage>
</organism>
<dbReference type="STRING" id="56484.A0A1Y2F1D2"/>
<dbReference type="EMBL" id="MCFI01000019">
    <property type="protein sequence ID" value="ORY77688.1"/>
    <property type="molecule type" value="Genomic_DNA"/>
</dbReference>
<dbReference type="SUPFAM" id="SSF53474">
    <property type="entry name" value="alpha/beta-Hydrolases"/>
    <property type="match status" value="1"/>
</dbReference>
<dbReference type="RefSeq" id="XP_040723073.1">
    <property type="nucleotide sequence ID" value="XM_040865981.1"/>
</dbReference>
<dbReference type="AlphaFoldDB" id="A0A1Y2F1D2"/>
<gene>
    <name evidence="2" type="ORF">BCR37DRAFT_119158</name>
</gene>
<comment type="caution">
    <text evidence="2">The sequence shown here is derived from an EMBL/GenBank/DDBJ whole genome shotgun (WGS) entry which is preliminary data.</text>
</comment>
<keyword evidence="3" id="KW-1185">Reference proteome</keyword>
<evidence type="ECO:0000259" key="1">
    <source>
        <dbReference type="Pfam" id="PF01738"/>
    </source>
</evidence>
<dbReference type="PANTHER" id="PTHR17630:SF44">
    <property type="entry name" value="PROTEIN AIM2"/>
    <property type="match status" value="1"/>
</dbReference>
<evidence type="ECO:0000313" key="3">
    <source>
        <dbReference type="Proteomes" id="UP000193685"/>
    </source>
</evidence>
<dbReference type="InterPro" id="IPR002925">
    <property type="entry name" value="Dienelactn_hydro"/>
</dbReference>
<sequence length="272" mass="29949">MSDLSAKQPCADCVTGHLHEGPTSGTEQKLFGLDTYVAGDKAEHIVICFTDIFGWKINNVRLIADLISRQTGYQVLIPDFHQGDSLPLLVDEVLQPDPKAPPKPFFTRAKNMMSVVGSAAPWFYRHREATSRPLIENFIEQLRRQHPGAKVAGIGYCWGGRYALLGTHARDTSTDPLLDCAVLCHPSLTSDSEYAAAKRPISLQIGDQDQGMSMAKVESARKIIDEHKMGQTIIYPGQKHGFAARGSQTEEDTVKAQNKCNADAIAFFKAHL</sequence>